<dbReference type="AlphaFoldDB" id="A0AAW0CI15"/>
<protein>
    <submittedName>
        <fullName evidence="2">Uncharacterized protein</fullName>
    </submittedName>
</protein>
<evidence type="ECO:0000313" key="3">
    <source>
        <dbReference type="Proteomes" id="UP001362999"/>
    </source>
</evidence>
<proteinExistence type="predicted"/>
<feature type="region of interest" description="Disordered" evidence="1">
    <location>
        <begin position="164"/>
        <end position="213"/>
    </location>
</feature>
<evidence type="ECO:0000256" key="1">
    <source>
        <dbReference type="SAM" id="MobiDB-lite"/>
    </source>
</evidence>
<feature type="compositionally biased region" description="Polar residues" evidence="1">
    <location>
        <begin position="190"/>
        <end position="200"/>
    </location>
</feature>
<dbReference type="Proteomes" id="UP001362999">
    <property type="component" value="Unassembled WGS sequence"/>
</dbReference>
<sequence length="213" mass="23719">MFDNVWPCAGASTSRSGPLEFLFSRRNCGVTITNSKIGSRIKPELSIHGTAGKQVSANTEDKDWRPKETAWDRAGWGPLVVSESTRGAHARGVEDIWWPAEPYEGPDTSIKTRIVSFHSNRPAAHPPTHPDPQYCSSFPSISPAREGAGLPMAGFPINRHVLTTSYSPRYPRQKRSYTRRRPEPPEYASEATSNGRTRVSPQCLYRIATQPTR</sequence>
<name>A0AAW0CI15_9AGAR</name>
<comment type="caution">
    <text evidence="2">The sequence shown here is derived from an EMBL/GenBank/DDBJ whole genome shotgun (WGS) entry which is preliminary data.</text>
</comment>
<dbReference type="EMBL" id="JAWWNJ010000017">
    <property type="protein sequence ID" value="KAK7038446.1"/>
    <property type="molecule type" value="Genomic_DNA"/>
</dbReference>
<gene>
    <name evidence="2" type="ORF">R3P38DRAFT_3475447</name>
</gene>
<accession>A0AAW0CI15</accession>
<evidence type="ECO:0000313" key="2">
    <source>
        <dbReference type="EMBL" id="KAK7038446.1"/>
    </source>
</evidence>
<keyword evidence="3" id="KW-1185">Reference proteome</keyword>
<reference evidence="2 3" key="1">
    <citation type="journal article" date="2024" name="J Genomics">
        <title>Draft genome sequencing and assembly of Favolaschia claudopus CIRM-BRFM 2984 isolated from oak limbs.</title>
        <authorList>
            <person name="Navarro D."/>
            <person name="Drula E."/>
            <person name="Chaduli D."/>
            <person name="Cazenave R."/>
            <person name="Ahrendt S."/>
            <person name="Wang J."/>
            <person name="Lipzen A."/>
            <person name="Daum C."/>
            <person name="Barry K."/>
            <person name="Grigoriev I.V."/>
            <person name="Favel A."/>
            <person name="Rosso M.N."/>
            <person name="Martin F."/>
        </authorList>
    </citation>
    <scope>NUCLEOTIDE SEQUENCE [LARGE SCALE GENOMIC DNA]</scope>
    <source>
        <strain evidence="2 3">CIRM-BRFM 2984</strain>
    </source>
</reference>
<organism evidence="2 3">
    <name type="scientific">Favolaschia claudopus</name>
    <dbReference type="NCBI Taxonomy" id="2862362"/>
    <lineage>
        <taxon>Eukaryota</taxon>
        <taxon>Fungi</taxon>
        <taxon>Dikarya</taxon>
        <taxon>Basidiomycota</taxon>
        <taxon>Agaricomycotina</taxon>
        <taxon>Agaricomycetes</taxon>
        <taxon>Agaricomycetidae</taxon>
        <taxon>Agaricales</taxon>
        <taxon>Marasmiineae</taxon>
        <taxon>Mycenaceae</taxon>
        <taxon>Favolaschia</taxon>
    </lineage>
</organism>